<dbReference type="AlphaFoldDB" id="A0A256FWM7"/>
<dbReference type="EMBL" id="NNRJ01000019">
    <property type="protein sequence ID" value="OYR19160.1"/>
    <property type="molecule type" value="Genomic_DNA"/>
</dbReference>
<dbReference type="Proteomes" id="UP000215590">
    <property type="component" value="Unassembled WGS sequence"/>
</dbReference>
<accession>A0A256FWM7</accession>
<proteinExistence type="predicted"/>
<gene>
    <name evidence="1" type="ORF">CEV31_2505</name>
</gene>
<evidence type="ECO:0000313" key="2">
    <source>
        <dbReference type="Proteomes" id="UP000215590"/>
    </source>
</evidence>
<evidence type="ECO:0000313" key="1">
    <source>
        <dbReference type="EMBL" id="OYR19160.1"/>
    </source>
</evidence>
<sequence>MVAFNEDWLLLVFARAVKQKRHGSYGKLHHGAVRIPETKWT</sequence>
<name>A0A256FWM7_9HYPH</name>
<organism evidence="1 2">
    <name type="scientific">Brucella thiophenivorans</name>
    <dbReference type="NCBI Taxonomy" id="571255"/>
    <lineage>
        <taxon>Bacteria</taxon>
        <taxon>Pseudomonadati</taxon>
        <taxon>Pseudomonadota</taxon>
        <taxon>Alphaproteobacteria</taxon>
        <taxon>Hyphomicrobiales</taxon>
        <taxon>Brucellaceae</taxon>
        <taxon>Brucella/Ochrobactrum group</taxon>
        <taxon>Brucella</taxon>
    </lineage>
</organism>
<reference evidence="1 2" key="1">
    <citation type="submission" date="2017-07" db="EMBL/GenBank/DDBJ databases">
        <title>Phylogenetic study on the rhizospheric bacterium Ochrobactrum sp. A44.</title>
        <authorList>
            <person name="Krzyzanowska D.M."/>
            <person name="Ossowicki A."/>
            <person name="Rajewska M."/>
            <person name="Maciag T."/>
            <person name="Kaczynski Z."/>
            <person name="Czerwicka M."/>
            <person name="Jafra S."/>
        </authorList>
    </citation>
    <scope>NUCLEOTIDE SEQUENCE [LARGE SCALE GENOMIC DNA]</scope>
    <source>
        <strain evidence="1 2">DSM 7216</strain>
    </source>
</reference>
<keyword evidence="2" id="KW-1185">Reference proteome</keyword>
<comment type="caution">
    <text evidence="1">The sequence shown here is derived from an EMBL/GenBank/DDBJ whole genome shotgun (WGS) entry which is preliminary data.</text>
</comment>
<protein>
    <submittedName>
        <fullName evidence="1">Uncharacterized protein</fullName>
    </submittedName>
</protein>